<dbReference type="RefSeq" id="WP_214625370.1">
    <property type="nucleotide sequence ID" value="NZ_JAHGAW010000015.1"/>
</dbReference>
<gene>
    <name evidence="16" type="ORF">KK488_19350</name>
</gene>
<keyword evidence="7" id="KW-0406">Ion transport</keyword>
<keyword evidence="17" id="KW-1185">Reference proteome</keyword>
<evidence type="ECO:0000256" key="6">
    <source>
        <dbReference type="ARBA" id="ARBA00023004"/>
    </source>
</evidence>
<dbReference type="PROSITE" id="PS52016">
    <property type="entry name" value="TONB_DEPENDENT_REC_3"/>
    <property type="match status" value="1"/>
</dbReference>
<dbReference type="Pfam" id="PF07715">
    <property type="entry name" value="Plug"/>
    <property type="match status" value="1"/>
</dbReference>
<dbReference type="InterPro" id="IPR039426">
    <property type="entry name" value="TonB-dep_rcpt-like"/>
</dbReference>
<dbReference type="InterPro" id="IPR036942">
    <property type="entry name" value="Beta-barrel_TonB_sf"/>
</dbReference>
<proteinExistence type="inferred from homology"/>
<organism evidence="16 17">
    <name type="scientific">Sphingobium nicotianae</name>
    <dbReference type="NCBI Taxonomy" id="2782607"/>
    <lineage>
        <taxon>Bacteria</taxon>
        <taxon>Pseudomonadati</taxon>
        <taxon>Pseudomonadota</taxon>
        <taxon>Alphaproteobacteria</taxon>
        <taxon>Sphingomonadales</taxon>
        <taxon>Sphingomonadaceae</taxon>
        <taxon>Sphingobium</taxon>
    </lineage>
</organism>
<sequence length="858" mass="92812">MKKFQDNMTRTLLRAALATGTILSTVSIMSTAALAQDPQAAEAEDTSNDIIVTAQMRSQNLQDIPLAITAVSGAQLEARSQTRLTDIAAQAPNVILQQNPAGSGNSMRAYIRGVGQADQSPSVEPGVGIYIDDIYFGSVTASAFDLSDVDRVEVLRGPQGTLAGMNSEGGAVKVYSRKPEGKGGYVEVTAGSLNRRDVKASADFTVVPDAVFARITGVTRNRDGYVTRYDYACVNPTDPYVQPGTSVIQAGAAAIPRLATSNHCVLGTLGDQKMYAVRGSLRIAPAGSPLEINVTGDYTKDNSATQASVLLASAELTGRQNNSIPYQGVPYDNRFVTYGQYRRPNAVLNDPYATYANFFDPGVTYRAATSTATGGPGTAGAPNGPLFADPSSTNEGWGVSGTIDYKLGENFALKSITGYRHYFSASSDDNDNSPVAFIGGGYSYFTHNQFSEELRLSGNLADNAVHFTVGGIYYHDDTRYDGRIHTPFSGFGEYAVFPCGGTLPACVVAKPTFSFINDDTAKLKVYAGFGNVSWNITDKLTLEGGIRVTHEQKDYHYARLNPDGLSDYLPLSNPANPLTGQVGTYKGTTTDYRAAISYKINDDSMVYAQFSTGFKGGGVAPRPYDYRQIRGFGPEKLRAYEIGFKTDLLDRRVRVNGDVFYMDYKGYQGVPQVCLDSNNNPLPANAGGVPGLCGQYLNIGDARVQGFELETTIKPVDGLTIDGSLSLTDFKFTSINYPTTSIVVGAKRPGIGDWKWSAGIQYQAILGDFATLTPRFDIAYTSGYCGDFTCTPIAIVDSNTISNARLTFETMEKEWSVALEVTNLFNKLYYLNKFTNTWYASAQPGTPRQWAVTVRRRF</sequence>
<keyword evidence="16" id="KW-0675">Receptor</keyword>
<accession>A0A9X1DFN3</accession>
<reference evidence="16" key="1">
    <citation type="submission" date="2021-05" db="EMBL/GenBank/DDBJ databases">
        <title>Genome of Sphingobium sp. strain.</title>
        <authorList>
            <person name="Fan R."/>
        </authorList>
    </citation>
    <scope>NUCLEOTIDE SEQUENCE</scope>
    <source>
        <strain evidence="16">H33</strain>
    </source>
</reference>
<evidence type="ECO:0000259" key="15">
    <source>
        <dbReference type="Pfam" id="PF07715"/>
    </source>
</evidence>
<dbReference type="PANTHER" id="PTHR32552">
    <property type="entry name" value="FERRICHROME IRON RECEPTOR-RELATED"/>
    <property type="match status" value="1"/>
</dbReference>
<name>A0A9X1DFN3_9SPHN</name>
<dbReference type="PANTHER" id="PTHR32552:SF81">
    <property type="entry name" value="TONB-DEPENDENT OUTER MEMBRANE RECEPTOR"/>
    <property type="match status" value="1"/>
</dbReference>
<dbReference type="GO" id="GO:0009279">
    <property type="term" value="C:cell outer membrane"/>
    <property type="evidence" value="ECO:0007669"/>
    <property type="project" value="UniProtKB-SubCell"/>
</dbReference>
<evidence type="ECO:0000256" key="4">
    <source>
        <dbReference type="ARBA" id="ARBA00022496"/>
    </source>
</evidence>
<dbReference type="EMBL" id="JAHGAW010000015">
    <property type="protein sequence ID" value="MBT2189110.1"/>
    <property type="molecule type" value="Genomic_DNA"/>
</dbReference>
<evidence type="ECO:0000259" key="14">
    <source>
        <dbReference type="Pfam" id="PF00593"/>
    </source>
</evidence>
<evidence type="ECO:0000313" key="17">
    <source>
        <dbReference type="Proteomes" id="UP001138757"/>
    </source>
</evidence>
<keyword evidence="3 11" id="KW-1134">Transmembrane beta strand</keyword>
<keyword evidence="5 11" id="KW-0812">Transmembrane</keyword>
<evidence type="ECO:0000256" key="3">
    <source>
        <dbReference type="ARBA" id="ARBA00022452"/>
    </source>
</evidence>
<dbReference type="SUPFAM" id="SSF56935">
    <property type="entry name" value="Porins"/>
    <property type="match status" value="1"/>
</dbReference>
<feature type="domain" description="TonB-dependent receptor-like beta-barrel" evidence="14">
    <location>
        <begin position="347"/>
        <end position="824"/>
    </location>
</feature>
<evidence type="ECO:0000313" key="16">
    <source>
        <dbReference type="EMBL" id="MBT2189110.1"/>
    </source>
</evidence>
<dbReference type="InterPro" id="IPR000531">
    <property type="entry name" value="Beta-barrel_TonB"/>
</dbReference>
<comment type="subcellular location">
    <subcellularLocation>
        <location evidence="1 11">Cell outer membrane</location>
        <topology evidence="1 11">Multi-pass membrane protein</topology>
    </subcellularLocation>
</comment>
<evidence type="ECO:0000256" key="8">
    <source>
        <dbReference type="ARBA" id="ARBA00023077"/>
    </source>
</evidence>
<comment type="caution">
    <text evidence="16">The sequence shown here is derived from an EMBL/GenBank/DDBJ whole genome shotgun (WGS) entry which is preliminary data.</text>
</comment>
<dbReference type="Gene3D" id="2.40.170.20">
    <property type="entry name" value="TonB-dependent receptor, beta-barrel domain"/>
    <property type="match status" value="2"/>
</dbReference>
<keyword evidence="4" id="KW-0410">Iron transport</keyword>
<feature type="signal peptide" evidence="13">
    <location>
        <begin position="1"/>
        <end position="35"/>
    </location>
</feature>
<evidence type="ECO:0000256" key="2">
    <source>
        <dbReference type="ARBA" id="ARBA00022448"/>
    </source>
</evidence>
<evidence type="ECO:0000256" key="13">
    <source>
        <dbReference type="SAM" id="SignalP"/>
    </source>
</evidence>
<dbReference type="AlphaFoldDB" id="A0A9X1DFN3"/>
<protein>
    <submittedName>
        <fullName evidence="16">TonB-dependent receptor</fullName>
    </submittedName>
</protein>
<evidence type="ECO:0000256" key="11">
    <source>
        <dbReference type="PROSITE-ProRule" id="PRU01360"/>
    </source>
</evidence>
<dbReference type="Proteomes" id="UP001138757">
    <property type="component" value="Unassembled WGS sequence"/>
</dbReference>
<feature type="chain" id="PRO_5040955362" evidence="13">
    <location>
        <begin position="36"/>
        <end position="858"/>
    </location>
</feature>
<evidence type="ECO:0000256" key="10">
    <source>
        <dbReference type="ARBA" id="ARBA00023237"/>
    </source>
</evidence>
<dbReference type="InterPro" id="IPR012910">
    <property type="entry name" value="Plug_dom"/>
</dbReference>
<keyword evidence="10 11" id="KW-0998">Cell outer membrane</keyword>
<keyword evidence="8 12" id="KW-0798">TonB box</keyword>
<evidence type="ECO:0000256" key="5">
    <source>
        <dbReference type="ARBA" id="ARBA00022692"/>
    </source>
</evidence>
<keyword evidence="2 11" id="KW-0813">Transport</keyword>
<keyword evidence="9 11" id="KW-0472">Membrane</keyword>
<evidence type="ECO:0000256" key="1">
    <source>
        <dbReference type="ARBA" id="ARBA00004571"/>
    </source>
</evidence>
<comment type="similarity">
    <text evidence="11 12">Belongs to the TonB-dependent receptor family.</text>
</comment>
<feature type="domain" description="TonB-dependent receptor plug" evidence="15">
    <location>
        <begin position="61"/>
        <end position="171"/>
    </location>
</feature>
<evidence type="ECO:0000256" key="9">
    <source>
        <dbReference type="ARBA" id="ARBA00023136"/>
    </source>
</evidence>
<keyword evidence="13" id="KW-0732">Signal</keyword>
<evidence type="ECO:0000256" key="7">
    <source>
        <dbReference type="ARBA" id="ARBA00023065"/>
    </source>
</evidence>
<keyword evidence="6" id="KW-0408">Iron</keyword>
<dbReference type="Pfam" id="PF00593">
    <property type="entry name" value="TonB_dep_Rec_b-barrel"/>
    <property type="match status" value="1"/>
</dbReference>
<evidence type="ECO:0000256" key="12">
    <source>
        <dbReference type="RuleBase" id="RU003357"/>
    </source>
</evidence>
<dbReference type="GO" id="GO:0006826">
    <property type="term" value="P:iron ion transport"/>
    <property type="evidence" value="ECO:0007669"/>
    <property type="project" value="UniProtKB-KW"/>
</dbReference>